<accession>A0ABW4RB42</accession>
<dbReference type="Pfam" id="PF00583">
    <property type="entry name" value="Acetyltransf_1"/>
    <property type="match status" value="1"/>
</dbReference>
<comment type="caution">
    <text evidence="4">The sequence shown here is derived from an EMBL/GenBank/DDBJ whole genome shotgun (WGS) entry which is preliminary data.</text>
</comment>
<dbReference type="EC" id="2.3.1.-" evidence="4"/>
<evidence type="ECO:0000313" key="4">
    <source>
        <dbReference type="EMBL" id="MFD1883446.1"/>
    </source>
</evidence>
<dbReference type="CDD" id="cd04301">
    <property type="entry name" value="NAT_SF"/>
    <property type="match status" value="1"/>
</dbReference>
<dbReference type="Gene3D" id="3.40.630.30">
    <property type="match status" value="1"/>
</dbReference>
<dbReference type="EMBL" id="JBHUEN010000050">
    <property type="protein sequence ID" value="MFD1883446.1"/>
    <property type="molecule type" value="Genomic_DNA"/>
</dbReference>
<keyword evidence="5" id="KW-1185">Reference proteome</keyword>
<gene>
    <name evidence="4" type="ORF">ACFSCT_17180</name>
</gene>
<evidence type="ECO:0000313" key="5">
    <source>
        <dbReference type="Proteomes" id="UP001597213"/>
    </source>
</evidence>
<sequence length="158" mass="17009">MSRIWRLGPERAAEWRAIRLAALAEAPDAFGSTLAEWQNRPLADFAARLSATHSFAAGAAPGAPQAVAGWSPGDGNPDAWLIGVWARPEVRRQGLTRKLVLYVMNDAAQAGYSVMQLGVGAHNHGAQALYHSLGFRPVPHSAAPNPRGVIEITMRRKL</sequence>
<keyword evidence="1 4" id="KW-0808">Transferase</keyword>
<evidence type="ECO:0000256" key="2">
    <source>
        <dbReference type="ARBA" id="ARBA00023315"/>
    </source>
</evidence>
<evidence type="ECO:0000259" key="3">
    <source>
        <dbReference type="PROSITE" id="PS51186"/>
    </source>
</evidence>
<dbReference type="Proteomes" id="UP001597213">
    <property type="component" value="Unassembled WGS sequence"/>
</dbReference>
<proteinExistence type="predicted"/>
<reference evidence="5" key="1">
    <citation type="journal article" date="2019" name="Int. J. Syst. Evol. Microbiol.">
        <title>The Global Catalogue of Microorganisms (GCM) 10K type strain sequencing project: providing services to taxonomists for standard genome sequencing and annotation.</title>
        <authorList>
            <consortium name="The Broad Institute Genomics Platform"/>
            <consortium name="The Broad Institute Genome Sequencing Center for Infectious Disease"/>
            <person name="Wu L."/>
            <person name="Ma J."/>
        </authorList>
    </citation>
    <scope>NUCLEOTIDE SEQUENCE [LARGE SCALE GENOMIC DNA]</scope>
    <source>
        <strain evidence="5">CCUG 56029</strain>
    </source>
</reference>
<dbReference type="PROSITE" id="PS51186">
    <property type="entry name" value="GNAT"/>
    <property type="match status" value="1"/>
</dbReference>
<dbReference type="GO" id="GO:0016746">
    <property type="term" value="F:acyltransferase activity"/>
    <property type="evidence" value="ECO:0007669"/>
    <property type="project" value="UniProtKB-KW"/>
</dbReference>
<evidence type="ECO:0000256" key="1">
    <source>
        <dbReference type="ARBA" id="ARBA00022679"/>
    </source>
</evidence>
<feature type="domain" description="N-acetyltransferase" evidence="3">
    <location>
        <begin position="2"/>
        <end position="158"/>
    </location>
</feature>
<organism evidence="4 5">
    <name type="scientific">Paracoccus pacificus</name>
    <dbReference type="NCBI Taxonomy" id="1463598"/>
    <lineage>
        <taxon>Bacteria</taxon>
        <taxon>Pseudomonadati</taxon>
        <taxon>Pseudomonadota</taxon>
        <taxon>Alphaproteobacteria</taxon>
        <taxon>Rhodobacterales</taxon>
        <taxon>Paracoccaceae</taxon>
        <taxon>Paracoccus</taxon>
    </lineage>
</organism>
<protein>
    <submittedName>
        <fullName evidence="4">GNAT family N-acetyltransferase</fullName>
        <ecNumber evidence="4">2.3.1.-</ecNumber>
    </submittedName>
</protein>
<dbReference type="InterPro" id="IPR050832">
    <property type="entry name" value="Bact_Acetyltransf"/>
</dbReference>
<dbReference type="InterPro" id="IPR000182">
    <property type="entry name" value="GNAT_dom"/>
</dbReference>
<dbReference type="RefSeq" id="WP_379144841.1">
    <property type="nucleotide sequence ID" value="NZ_JBHUEN010000050.1"/>
</dbReference>
<dbReference type="SUPFAM" id="SSF55729">
    <property type="entry name" value="Acyl-CoA N-acyltransferases (Nat)"/>
    <property type="match status" value="1"/>
</dbReference>
<name>A0ABW4RB42_9RHOB</name>
<dbReference type="PANTHER" id="PTHR43877">
    <property type="entry name" value="AMINOALKYLPHOSPHONATE N-ACETYLTRANSFERASE-RELATED-RELATED"/>
    <property type="match status" value="1"/>
</dbReference>
<dbReference type="InterPro" id="IPR016181">
    <property type="entry name" value="Acyl_CoA_acyltransferase"/>
</dbReference>
<keyword evidence="2 4" id="KW-0012">Acyltransferase</keyword>